<gene>
    <name evidence="13" type="ORF">EYC80_007985</name>
</gene>
<sequence length="1117" mass="126370">METLGPPLLLGDSDLDMSLHENSQVAPINGTLSNGNGFVDPRVLTSTETAHLTYDEQNYDDDNYMSSSYEDMKIIATPRQAYLPTGCCYDDRMKLHASGDFSDNGPHPEDPRRIESIMRTFKLAGLLYTGGAEKLGKILEEAPSKYMWRIAAREARKDEICTLHTSMHYEWVKSLAYKTSEQLREMNISMDVGRTSLYVGLCTYEAALISAGGAIETCKHVVEGTVRNAIAVIRPPGHHAEADAALGFCIFNNVPIAAKICLLDYPEKCKKILIVDWDIHHGNGTQNMFYDDPNVLYISIHVYDNGNFYPGQPEDRSIPDGGNDKVGRGAGLGKNVNIGWHSQGMGDGEYMAAFQEVIMPIAQEYDPDLVIISAGFDAAAGDELGGCFVSPACYSQMTHMLMSLADGKVAVCLEGGYNLSAISRSALAVAKTLMGEPPIRLPIPSINTKAATVLQEVRFYQSPYWECMRSGMFSYKEAQFKGAVRVDDVVRDYQRNVLSKNHRMVSLWIQRHQLARTFDNQVMVTPMINFAKKVLIIIHDPAELLAAPDPLTAQVSTHNAYVVDPVLGYIEWAVANEIGVMDINIPWNSEPLVSATGSYPPRSTGFELENEIKDLVCYIWDNFIDLYASDNILLMGAGDAYLAVKQLLTSRDCRHRIAGVLAFITGSLRPVKSETDSGLSSWYKSNSEIYVAGNHACWTDEENIRKVKKQRFGNVVQSEEKSLVRMLRRHELRAKEWMLEKFEEKTREDFVMTIGDENAAPDEVFIKKSLGILSFPRYLPIIRQALENAYGPIPSLVKLVISDESTKAKSVIGTGIRRDNTLDRILKVSDEPSLPSHLLVKMVKFGRVASRWVEIFPQFRWRVDYQNRRFLRPHEQRRLRQAIYNYWIYSNLFHDDIYTNFNPDLPSDPDSQHATMFMNFMPSPPPENGDHRLRLIQSFTTIEIVQLKEFLQHVVKLIEIDLYPSDSTIQAQHNFTSQAVEKIAWGDGAQYRDLVRDLLKYNPVDLVYLYDQTFTKSERAEYMCARELGSNHTPATLGQAILCITEKRRRDELESHDFSYSHPHVKHHFHQVMYQSHDSCVQGENLKFGIADHPDGESYSEDHPFNNDDKIVFSDDI</sequence>
<dbReference type="Gene3D" id="3.40.800.20">
    <property type="entry name" value="Histone deacetylase domain"/>
    <property type="match status" value="1"/>
</dbReference>
<keyword evidence="7" id="KW-0805">Transcription regulation</keyword>
<feature type="domain" description="Arb2-like" evidence="12">
    <location>
        <begin position="485"/>
        <end position="744"/>
    </location>
</feature>
<evidence type="ECO:0000256" key="3">
    <source>
        <dbReference type="ARBA" id="ARBA00012111"/>
    </source>
</evidence>
<reference evidence="13 14" key="1">
    <citation type="submission" date="2019-06" db="EMBL/GenBank/DDBJ databases">
        <title>Genome Sequence of the Brown Rot Fungal Pathogen Monilinia laxa.</title>
        <authorList>
            <person name="De Miccolis Angelini R.M."/>
            <person name="Landi L."/>
            <person name="Abate D."/>
            <person name="Pollastro S."/>
            <person name="Romanazzi G."/>
            <person name="Faretra F."/>
        </authorList>
    </citation>
    <scope>NUCLEOTIDE SEQUENCE [LARGE SCALE GENOMIC DNA]</scope>
    <source>
        <strain evidence="13 14">Mlax316</strain>
    </source>
</reference>
<evidence type="ECO:0000256" key="1">
    <source>
        <dbReference type="ARBA" id="ARBA00004123"/>
    </source>
</evidence>
<evidence type="ECO:0000256" key="5">
    <source>
        <dbReference type="ARBA" id="ARBA00022801"/>
    </source>
</evidence>
<organism evidence="13 14">
    <name type="scientific">Monilinia laxa</name>
    <name type="common">Brown rot fungus</name>
    <name type="synonym">Sclerotinia laxa</name>
    <dbReference type="NCBI Taxonomy" id="61186"/>
    <lineage>
        <taxon>Eukaryota</taxon>
        <taxon>Fungi</taxon>
        <taxon>Dikarya</taxon>
        <taxon>Ascomycota</taxon>
        <taxon>Pezizomycotina</taxon>
        <taxon>Leotiomycetes</taxon>
        <taxon>Helotiales</taxon>
        <taxon>Sclerotiniaceae</taxon>
        <taxon>Monilinia</taxon>
    </lineage>
</organism>
<evidence type="ECO:0000256" key="2">
    <source>
        <dbReference type="ARBA" id="ARBA00007738"/>
    </source>
</evidence>
<comment type="caution">
    <text evidence="13">The sequence shown here is derived from an EMBL/GenBank/DDBJ whole genome shotgun (WGS) entry which is preliminary data.</text>
</comment>
<dbReference type="GO" id="GO:0000118">
    <property type="term" value="C:histone deacetylase complex"/>
    <property type="evidence" value="ECO:0007669"/>
    <property type="project" value="TreeGrafter"/>
</dbReference>
<proteinExistence type="inferred from homology"/>
<dbReference type="InterPro" id="IPR023801">
    <property type="entry name" value="His_deacetylse_dom"/>
</dbReference>
<evidence type="ECO:0000259" key="11">
    <source>
        <dbReference type="Pfam" id="PF00850"/>
    </source>
</evidence>
<feature type="domain" description="Histone deacetylase" evidence="11">
    <location>
        <begin position="107"/>
        <end position="432"/>
    </location>
</feature>
<keyword evidence="4" id="KW-0678">Repressor</keyword>
<comment type="similarity">
    <text evidence="2">Belongs to the histone deacetylase family. HD type 2 subfamily.</text>
</comment>
<dbReference type="Proteomes" id="UP000326757">
    <property type="component" value="Unassembled WGS sequence"/>
</dbReference>
<dbReference type="AlphaFoldDB" id="A0A5N6JT42"/>
<dbReference type="SUPFAM" id="SSF52768">
    <property type="entry name" value="Arginase/deacetylase"/>
    <property type="match status" value="1"/>
</dbReference>
<comment type="subcellular location">
    <subcellularLocation>
        <location evidence="1">Nucleus</location>
    </subcellularLocation>
</comment>
<dbReference type="GO" id="GO:0040029">
    <property type="term" value="P:epigenetic regulation of gene expression"/>
    <property type="evidence" value="ECO:0007669"/>
    <property type="project" value="TreeGrafter"/>
</dbReference>
<keyword evidence="5" id="KW-0378">Hydrolase</keyword>
<accession>A0A5N6JT42</accession>
<keyword evidence="8" id="KW-0804">Transcription</keyword>
<dbReference type="FunFam" id="3.40.800.20:FF:000005">
    <property type="entry name" value="histone deacetylase 6"/>
    <property type="match status" value="1"/>
</dbReference>
<dbReference type="PANTHER" id="PTHR10625:SF5">
    <property type="entry name" value="HISTONE DEACETYLASE"/>
    <property type="match status" value="1"/>
</dbReference>
<dbReference type="PRINTS" id="PR01270">
    <property type="entry name" value="HDASUPER"/>
</dbReference>
<dbReference type="InterPro" id="IPR023696">
    <property type="entry name" value="Ureohydrolase_dom_sf"/>
</dbReference>
<comment type="catalytic activity">
    <reaction evidence="10">
        <text>N(6)-acetyl-L-lysyl-[histone] + H2O = L-lysyl-[histone] + acetate</text>
        <dbReference type="Rhea" id="RHEA:58196"/>
        <dbReference type="Rhea" id="RHEA-COMP:9845"/>
        <dbReference type="Rhea" id="RHEA-COMP:11338"/>
        <dbReference type="ChEBI" id="CHEBI:15377"/>
        <dbReference type="ChEBI" id="CHEBI:29969"/>
        <dbReference type="ChEBI" id="CHEBI:30089"/>
        <dbReference type="ChEBI" id="CHEBI:61930"/>
        <dbReference type="EC" id="3.5.1.98"/>
    </reaction>
</comment>
<evidence type="ECO:0000259" key="12">
    <source>
        <dbReference type="Pfam" id="PF09757"/>
    </source>
</evidence>
<dbReference type="InterPro" id="IPR037138">
    <property type="entry name" value="His_deacetylse_dom_sf"/>
</dbReference>
<keyword evidence="6" id="KW-0156">Chromatin regulator</keyword>
<dbReference type="InterPro" id="IPR000286">
    <property type="entry name" value="HDACs"/>
</dbReference>
<dbReference type="Pfam" id="PF00850">
    <property type="entry name" value="Hist_deacetyl"/>
    <property type="match status" value="1"/>
</dbReference>
<evidence type="ECO:0000256" key="4">
    <source>
        <dbReference type="ARBA" id="ARBA00022491"/>
    </source>
</evidence>
<keyword evidence="9" id="KW-0539">Nucleus</keyword>
<dbReference type="PANTHER" id="PTHR10625">
    <property type="entry name" value="HISTONE DEACETYLASE HDAC1-RELATED"/>
    <property type="match status" value="1"/>
</dbReference>
<dbReference type="OrthoDB" id="424012at2759"/>
<evidence type="ECO:0000256" key="8">
    <source>
        <dbReference type="ARBA" id="ARBA00023163"/>
    </source>
</evidence>
<dbReference type="EC" id="3.5.1.98" evidence="3"/>
<keyword evidence="14" id="KW-1185">Reference proteome</keyword>
<protein>
    <recommendedName>
        <fullName evidence="3">histone deacetylase</fullName>
        <ecNumber evidence="3">3.5.1.98</ecNumber>
    </recommendedName>
</protein>
<evidence type="ECO:0000256" key="10">
    <source>
        <dbReference type="ARBA" id="ARBA00048287"/>
    </source>
</evidence>
<dbReference type="GO" id="GO:0141221">
    <property type="term" value="F:histone deacetylase activity, hydrolytic mechanism"/>
    <property type="evidence" value="ECO:0007669"/>
    <property type="project" value="UniProtKB-EC"/>
</dbReference>
<evidence type="ECO:0000313" key="14">
    <source>
        <dbReference type="Proteomes" id="UP000326757"/>
    </source>
</evidence>
<dbReference type="Pfam" id="PF09757">
    <property type="entry name" value="Arb2-like"/>
    <property type="match status" value="1"/>
</dbReference>
<evidence type="ECO:0000256" key="6">
    <source>
        <dbReference type="ARBA" id="ARBA00022853"/>
    </source>
</evidence>
<evidence type="ECO:0000313" key="13">
    <source>
        <dbReference type="EMBL" id="KAB8292243.1"/>
    </source>
</evidence>
<evidence type="ECO:0000256" key="9">
    <source>
        <dbReference type="ARBA" id="ARBA00023242"/>
    </source>
</evidence>
<evidence type="ECO:0000256" key="7">
    <source>
        <dbReference type="ARBA" id="ARBA00023015"/>
    </source>
</evidence>
<dbReference type="InterPro" id="IPR019154">
    <property type="entry name" value="Arb2-like_domain"/>
</dbReference>
<dbReference type="EMBL" id="VIGI01000013">
    <property type="protein sequence ID" value="KAB8292243.1"/>
    <property type="molecule type" value="Genomic_DNA"/>
</dbReference>
<name>A0A5N6JT42_MONLA</name>